<comment type="caution">
    <text evidence="1">The sequence shown here is derived from an EMBL/GenBank/DDBJ whole genome shotgun (WGS) entry which is preliminary data.</text>
</comment>
<gene>
    <name evidence="1" type="ORF">E2C01_050063</name>
</gene>
<dbReference type="Proteomes" id="UP000324222">
    <property type="component" value="Unassembled WGS sequence"/>
</dbReference>
<name>A0A5B7G799_PORTR</name>
<evidence type="ECO:0000313" key="2">
    <source>
        <dbReference type="Proteomes" id="UP000324222"/>
    </source>
</evidence>
<reference evidence="1 2" key="1">
    <citation type="submission" date="2019-05" db="EMBL/GenBank/DDBJ databases">
        <title>Another draft genome of Portunus trituberculatus and its Hox gene families provides insights of decapod evolution.</title>
        <authorList>
            <person name="Jeong J.-H."/>
            <person name="Song I."/>
            <person name="Kim S."/>
            <person name="Choi T."/>
            <person name="Kim D."/>
            <person name="Ryu S."/>
            <person name="Kim W."/>
        </authorList>
    </citation>
    <scope>NUCLEOTIDE SEQUENCE [LARGE SCALE GENOMIC DNA]</scope>
    <source>
        <tissue evidence="1">Muscle</tissue>
    </source>
</reference>
<organism evidence="1 2">
    <name type="scientific">Portunus trituberculatus</name>
    <name type="common">Swimming crab</name>
    <name type="synonym">Neptunus trituberculatus</name>
    <dbReference type="NCBI Taxonomy" id="210409"/>
    <lineage>
        <taxon>Eukaryota</taxon>
        <taxon>Metazoa</taxon>
        <taxon>Ecdysozoa</taxon>
        <taxon>Arthropoda</taxon>
        <taxon>Crustacea</taxon>
        <taxon>Multicrustacea</taxon>
        <taxon>Malacostraca</taxon>
        <taxon>Eumalacostraca</taxon>
        <taxon>Eucarida</taxon>
        <taxon>Decapoda</taxon>
        <taxon>Pleocyemata</taxon>
        <taxon>Brachyura</taxon>
        <taxon>Eubrachyura</taxon>
        <taxon>Portunoidea</taxon>
        <taxon>Portunidae</taxon>
        <taxon>Portuninae</taxon>
        <taxon>Portunus</taxon>
    </lineage>
</organism>
<dbReference type="EMBL" id="VSRR010013701">
    <property type="protein sequence ID" value="MPC56110.1"/>
    <property type="molecule type" value="Genomic_DNA"/>
</dbReference>
<sequence length="96" mass="10612">MAAVLWRRERRPLAYASPLPNLSTPIFQSQTVFLDVQWAGTACRKILEMPCAKETACVRARTARAGGRARWGLGVGGRQDTSVFAAVRRRSLTLLP</sequence>
<dbReference type="AlphaFoldDB" id="A0A5B7G799"/>
<accession>A0A5B7G799</accession>
<keyword evidence="2" id="KW-1185">Reference proteome</keyword>
<proteinExistence type="predicted"/>
<protein>
    <submittedName>
        <fullName evidence="1">Uncharacterized protein</fullName>
    </submittedName>
</protein>
<evidence type="ECO:0000313" key="1">
    <source>
        <dbReference type="EMBL" id="MPC56110.1"/>
    </source>
</evidence>